<evidence type="ECO:0000313" key="1">
    <source>
        <dbReference type="EMBL" id="ENV10470.1"/>
    </source>
</evidence>
<protein>
    <submittedName>
        <fullName evidence="1">Uncharacterized protein</fullName>
    </submittedName>
</protein>
<dbReference type="HOGENOM" id="CLU_3131226_0_0_6"/>
<name>N8XTS6_9GAMM</name>
<dbReference type="AlphaFoldDB" id="N8XTS6"/>
<proteinExistence type="predicted"/>
<dbReference type="Proteomes" id="UP000013209">
    <property type="component" value="Unassembled WGS sequence"/>
</dbReference>
<dbReference type="PATRIC" id="fig|1144672.3.peg.224"/>
<evidence type="ECO:0000313" key="2">
    <source>
        <dbReference type="Proteomes" id="UP000013209"/>
    </source>
</evidence>
<dbReference type="EMBL" id="APPH01000004">
    <property type="protein sequence ID" value="ENV10470.1"/>
    <property type="molecule type" value="Genomic_DNA"/>
</dbReference>
<gene>
    <name evidence="1" type="ORF">F966_00234</name>
</gene>
<comment type="caution">
    <text evidence="1">The sequence shown here is derived from an EMBL/GenBank/DDBJ whole genome shotgun (WGS) entry which is preliminary data.</text>
</comment>
<reference evidence="1 2" key="1">
    <citation type="submission" date="2013-02" db="EMBL/GenBank/DDBJ databases">
        <title>The Genome Sequence of Acinetobacter sp. CIP 56.2.</title>
        <authorList>
            <consortium name="The Broad Institute Genome Sequencing Platform"/>
            <consortium name="The Broad Institute Genome Sequencing Center for Infectious Disease"/>
            <person name="Cerqueira G."/>
            <person name="Feldgarden M."/>
            <person name="Courvalin P."/>
            <person name="Perichon B."/>
            <person name="Grillot-Courvalin C."/>
            <person name="Clermont D."/>
            <person name="Rocha E."/>
            <person name="Yoon E.-J."/>
            <person name="Nemec A."/>
            <person name="Walker B."/>
            <person name="Young S.K."/>
            <person name="Zeng Q."/>
            <person name="Gargeya S."/>
            <person name="Fitzgerald M."/>
            <person name="Haas B."/>
            <person name="Abouelleil A."/>
            <person name="Alvarado L."/>
            <person name="Arachchi H.M."/>
            <person name="Berlin A.M."/>
            <person name="Chapman S.B."/>
            <person name="Dewar J."/>
            <person name="Goldberg J."/>
            <person name="Griggs A."/>
            <person name="Gujja S."/>
            <person name="Hansen M."/>
            <person name="Howarth C."/>
            <person name="Imamovic A."/>
            <person name="Larimer J."/>
            <person name="McCowan C."/>
            <person name="Murphy C."/>
            <person name="Neiman D."/>
            <person name="Pearson M."/>
            <person name="Priest M."/>
            <person name="Roberts A."/>
            <person name="Saif S."/>
            <person name="Shea T."/>
            <person name="Sisk P."/>
            <person name="Sykes S."/>
            <person name="Wortman J."/>
            <person name="Nusbaum C."/>
            <person name="Birren B."/>
        </authorList>
    </citation>
    <scope>NUCLEOTIDE SEQUENCE [LARGE SCALE GENOMIC DNA]</scope>
    <source>
        <strain evidence="1 2">CIP 56.2</strain>
    </source>
</reference>
<sequence length="49" mass="5930">MVIVTKYESLNSFPLLPEDDEEQHLPELIFGIPYHSLQKWQRIPKWLHI</sequence>
<organism evidence="1 2">
    <name type="scientific">Acinetobacter higginsii</name>
    <dbReference type="NCBI Taxonomy" id="70347"/>
    <lineage>
        <taxon>Bacteria</taxon>
        <taxon>Pseudomonadati</taxon>
        <taxon>Pseudomonadota</taxon>
        <taxon>Gammaproteobacteria</taxon>
        <taxon>Moraxellales</taxon>
        <taxon>Moraxellaceae</taxon>
        <taxon>Acinetobacter</taxon>
    </lineage>
</organism>
<accession>N8XTS6</accession>